<protein>
    <submittedName>
        <fullName evidence="4">Flagellum site-determining protein YlxH</fullName>
    </submittedName>
</protein>
<evidence type="ECO:0000313" key="5">
    <source>
        <dbReference type="Proteomes" id="UP000040453"/>
    </source>
</evidence>
<dbReference type="PANTHER" id="PTHR43384">
    <property type="entry name" value="SEPTUM SITE-DETERMINING PROTEIN MIND HOMOLOG, CHLOROPLASTIC-RELATED"/>
    <property type="match status" value="1"/>
</dbReference>
<accession>A0A0A1N013</accession>
<evidence type="ECO:0000256" key="1">
    <source>
        <dbReference type="ARBA" id="ARBA00022741"/>
    </source>
</evidence>
<gene>
    <name evidence="4" type="primary">ylxH_2</name>
    <name evidence="4" type="ORF">BN997_04225</name>
</gene>
<reference evidence="4 5" key="1">
    <citation type="submission" date="2014-11" db="EMBL/GenBank/DDBJ databases">
        <authorList>
            <person name="Urmite Genomes Urmite Genomes"/>
        </authorList>
    </citation>
    <scope>NUCLEOTIDE SEQUENCE [LARGE SCALE GENOMIC DNA]</scope>
    <source>
        <strain evidence="4 5">Oc5</strain>
    </source>
</reference>
<dbReference type="InterPro" id="IPR025501">
    <property type="entry name" value="MinD_FleN"/>
</dbReference>
<dbReference type="GO" id="GO:0005829">
    <property type="term" value="C:cytosol"/>
    <property type="evidence" value="ECO:0007669"/>
    <property type="project" value="TreeGrafter"/>
</dbReference>
<dbReference type="InterPro" id="IPR025669">
    <property type="entry name" value="AAA_dom"/>
</dbReference>
<dbReference type="GO" id="GO:0009898">
    <property type="term" value="C:cytoplasmic side of plasma membrane"/>
    <property type="evidence" value="ECO:0007669"/>
    <property type="project" value="TreeGrafter"/>
</dbReference>
<proteinExistence type="predicted"/>
<dbReference type="SUPFAM" id="SSF52540">
    <property type="entry name" value="P-loop containing nucleoside triphosphate hydrolases"/>
    <property type="match status" value="1"/>
</dbReference>
<dbReference type="GO" id="GO:0005524">
    <property type="term" value="F:ATP binding"/>
    <property type="evidence" value="ECO:0007669"/>
    <property type="project" value="UniProtKB-KW"/>
</dbReference>
<keyword evidence="5" id="KW-1185">Reference proteome</keyword>
<sequence>MSYDQAEQLRNRLSPERTAKTIAVCSGKGGVGKSNFTLNFSMKLAQENHKILVFDLDVGMGNIDLLLGMQTDYSIADVLNNKISIQDAIVKSPYGIDYIPGGSGLHDFLEINEHKKAIFYQGLEKVWREYDYVLFDMGAGVTETSLFFILAADECFIVTTPEPTSITDAYGMVKHILSNQPDMPIYTILNRSRNKTEGSNILGNFHTVIRRFLDAEARRLGCIPEDGNIMKAVMHQKPYTKLYPKTKASKAMESILQMYVNDTNKTVRKSGSFIERIKHFMKG</sequence>
<dbReference type="EMBL" id="CDGG01000001">
    <property type="protein sequence ID" value="CEI84281.1"/>
    <property type="molecule type" value="Genomic_DNA"/>
</dbReference>
<dbReference type="PANTHER" id="PTHR43384:SF4">
    <property type="entry name" value="CELLULOSE BIOSYNTHESIS PROTEIN BCSQ-RELATED"/>
    <property type="match status" value="1"/>
</dbReference>
<dbReference type="GO" id="GO:0016887">
    <property type="term" value="F:ATP hydrolysis activity"/>
    <property type="evidence" value="ECO:0007669"/>
    <property type="project" value="TreeGrafter"/>
</dbReference>
<organism evidence="4 5">
    <name type="scientific">Oceanobacillus oncorhynchi</name>
    <dbReference type="NCBI Taxonomy" id="545501"/>
    <lineage>
        <taxon>Bacteria</taxon>
        <taxon>Bacillati</taxon>
        <taxon>Bacillota</taxon>
        <taxon>Bacilli</taxon>
        <taxon>Bacillales</taxon>
        <taxon>Bacillaceae</taxon>
        <taxon>Oceanobacillus</taxon>
    </lineage>
</organism>
<dbReference type="STRING" id="545501.BN997_04225"/>
<dbReference type="InterPro" id="IPR027417">
    <property type="entry name" value="P-loop_NTPase"/>
</dbReference>
<keyword evidence="1" id="KW-0547">Nucleotide-binding</keyword>
<evidence type="ECO:0000313" key="4">
    <source>
        <dbReference type="EMBL" id="CEI84281.1"/>
    </source>
</evidence>
<dbReference type="AlphaFoldDB" id="A0A0A1N013"/>
<dbReference type="RefSeq" id="WP_042535002.1">
    <property type="nucleotide sequence ID" value="NZ_CDGG01000001.1"/>
</dbReference>
<dbReference type="OrthoDB" id="9773088at2"/>
<dbReference type="PIRSF" id="PIRSF003092">
    <property type="entry name" value="MinD"/>
    <property type="match status" value="1"/>
</dbReference>
<dbReference type="Pfam" id="PF13614">
    <property type="entry name" value="AAA_31"/>
    <property type="match status" value="1"/>
</dbReference>
<keyword evidence="2" id="KW-0067">ATP-binding</keyword>
<dbReference type="CDD" id="cd02038">
    <property type="entry name" value="FlhG-like"/>
    <property type="match status" value="1"/>
</dbReference>
<dbReference type="Gene3D" id="3.40.50.300">
    <property type="entry name" value="P-loop containing nucleotide triphosphate hydrolases"/>
    <property type="match status" value="1"/>
</dbReference>
<dbReference type="Proteomes" id="UP000040453">
    <property type="component" value="Unassembled WGS sequence"/>
</dbReference>
<dbReference type="InterPro" id="IPR050625">
    <property type="entry name" value="ParA/MinD_ATPase"/>
</dbReference>
<evidence type="ECO:0000256" key="2">
    <source>
        <dbReference type="ARBA" id="ARBA00022840"/>
    </source>
</evidence>
<dbReference type="GO" id="GO:0051782">
    <property type="term" value="P:negative regulation of cell division"/>
    <property type="evidence" value="ECO:0007669"/>
    <property type="project" value="TreeGrafter"/>
</dbReference>
<dbReference type="InterPro" id="IPR033875">
    <property type="entry name" value="FlhG"/>
</dbReference>
<evidence type="ECO:0000259" key="3">
    <source>
        <dbReference type="Pfam" id="PF13614"/>
    </source>
</evidence>
<name>A0A0A1N013_9BACI</name>
<feature type="domain" description="AAA" evidence="3">
    <location>
        <begin position="20"/>
        <end position="173"/>
    </location>
</feature>